<dbReference type="GO" id="GO:0046872">
    <property type="term" value="F:metal ion binding"/>
    <property type="evidence" value="ECO:0007669"/>
    <property type="project" value="UniProtKB-KW"/>
</dbReference>
<dbReference type="AlphaFoldDB" id="A0ABD6BPG4"/>
<dbReference type="GO" id="GO:0051537">
    <property type="term" value="F:2 iron, 2 sulfur cluster binding"/>
    <property type="evidence" value="ECO:0007669"/>
    <property type="project" value="UniProtKB-KW"/>
</dbReference>
<dbReference type="PANTHER" id="PTHR44379:SF5">
    <property type="entry name" value="OXIDOREDUCTASE WITH IRON-SULFUR SUBUNIT"/>
    <property type="match status" value="1"/>
</dbReference>
<feature type="region of interest" description="Disordered" evidence="6">
    <location>
        <begin position="177"/>
        <end position="201"/>
    </location>
</feature>
<evidence type="ECO:0000256" key="6">
    <source>
        <dbReference type="SAM" id="MobiDB-lite"/>
    </source>
</evidence>
<evidence type="ECO:0000256" key="4">
    <source>
        <dbReference type="ARBA" id="ARBA00023004"/>
    </source>
</evidence>
<evidence type="ECO:0000313" key="9">
    <source>
        <dbReference type="Proteomes" id="UP001597139"/>
    </source>
</evidence>
<evidence type="ECO:0000259" key="7">
    <source>
        <dbReference type="PROSITE" id="PS51085"/>
    </source>
</evidence>
<evidence type="ECO:0000313" key="8">
    <source>
        <dbReference type="EMBL" id="MFD1566462.1"/>
    </source>
</evidence>
<reference evidence="8 9" key="1">
    <citation type="journal article" date="2019" name="Int. J. Syst. Evol. Microbiol.">
        <title>The Global Catalogue of Microorganisms (GCM) 10K type strain sequencing project: providing services to taxonomists for standard genome sequencing and annotation.</title>
        <authorList>
            <consortium name="The Broad Institute Genomics Platform"/>
            <consortium name="The Broad Institute Genome Sequencing Center for Infectious Disease"/>
            <person name="Wu L."/>
            <person name="Ma J."/>
        </authorList>
    </citation>
    <scope>NUCLEOTIDE SEQUENCE [LARGE SCALE GENOMIC DNA]</scope>
    <source>
        <strain evidence="8 9">CGMCC 1.12859</strain>
    </source>
</reference>
<keyword evidence="4" id="KW-0408">Iron</keyword>
<dbReference type="Gene3D" id="1.10.150.120">
    <property type="entry name" value="[2Fe-2S]-binding domain"/>
    <property type="match status" value="1"/>
</dbReference>
<feature type="domain" description="2Fe-2S ferredoxin-type" evidence="7">
    <location>
        <begin position="4"/>
        <end position="80"/>
    </location>
</feature>
<dbReference type="FunFam" id="1.10.150.120:FF:000003">
    <property type="entry name" value="Carbon monoxide dehydrogenase, small subunit"/>
    <property type="match status" value="1"/>
</dbReference>
<dbReference type="InterPro" id="IPR036010">
    <property type="entry name" value="2Fe-2S_ferredoxin-like_sf"/>
</dbReference>
<dbReference type="PROSITE" id="PS00197">
    <property type="entry name" value="2FE2S_FER_1"/>
    <property type="match status" value="1"/>
</dbReference>
<keyword evidence="3" id="KW-0560">Oxidoreductase</keyword>
<keyword evidence="9" id="KW-1185">Reference proteome</keyword>
<dbReference type="InterPro" id="IPR036884">
    <property type="entry name" value="2Fe-2S-bd_dom_sf"/>
</dbReference>
<comment type="caution">
    <text evidence="8">The sequence shown here is derived from an EMBL/GenBank/DDBJ whole genome shotgun (WGS) entry which is preliminary data.</text>
</comment>
<keyword evidence="5" id="KW-0411">Iron-sulfur</keyword>
<dbReference type="RefSeq" id="WP_267645741.1">
    <property type="nucleotide sequence ID" value="NZ_JANHGR010000001.1"/>
</dbReference>
<gene>
    <name evidence="8" type="ORF">ACFSAU_03070</name>
</gene>
<evidence type="ECO:0000256" key="5">
    <source>
        <dbReference type="ARBA" id="ARBA00023014"/>
    </source>
</evidence>
<dbReference type="PROSITE" id="PS51085">
    <property type="entry name" value="2FE2S_FER_2"/>
    <property type="match status" value="1"/>
</dbReference>
<dbReference type="SUPFAM" id="SSF54292">
    <property type="entry name" value="2Fe-2S ferredoxin-like"/>
    <property type="match status" value="1"/>
</dbReference>
<evidence type="ECO:0000256" key="2">
    <source>
        <dbReference type="ARBA" id="ARBA00022723"/>
    </source>
</evidence>
<keyword evidence="2" id="KW-0479">Metal-binding</keyword>
<dbReference type="Gene3D" id="3.10.20.30">
    <property type="match status" value="1"/>
</dbReference>
<dbReference type="SUPFAM" id="SSF47741">
    <property type="entry name" value="CO dehydrogenase ISP C-domain like"/>
    <property type="match status" value="1"/>
</dbReference>
<sequence>MSEHEVTVTVDGSAERATVEARRLLVHALREEWGYTQPNVGCESGKCGACTVEMDGDVVKSCCVLAVQADGSEVTTVGGVDGAPEGLAEVDAGDPRATPAGDNDEFGPVQRSFHEEHGLQCGYCTPGMVLRARDLLADIPDPSREEIREGLKGNVCRCTGYENVVDAVEAAAAKLEPIETDGGTAGQADTVDGGAPTGGDD</sequence>
<accession>A0ABD6BPG4</accession>
<dbReference type="InterPro" id="IPR051452">
    <property type="entry name" value="Diverse_Oxidoreductases"/>
</dbReference>
<dbReference type="Proteomes" id="UP001597139">
    <property type="component" value="Unassembled WGS sequence"/>
</dbReference>
<protein>
    <submittedName>
        <fullName evidence="8">(2Fe-2S)-binding protein</fullName>
    </submittedName>
</protein>
<organism evidence="8 9">
    <name type="scientific">Halolamina litorea</name>
    <dbReference type="NCBI Taxonomy" id="1515593"/>
    <lineage>
        <taxon>Archaea</taxon>
        <taxon>Methanobacteriati</taxon>
        <taxon>Methanobacteriota</taxon>
        <taxon>Stenosarchaea group</taxon>
        <taxon>Halobacteria</taxon>
        <taxon>Halobacteriales</taxon>
        <taxon>Haloferacaceae</taxon>
    </lineage>
</organism>
<evidence type="ECO:0000256" key="3">
    <source>
        <dbReference type="ARBA" id="ARBA00023002"/>
    </source>
</evidence>
<dbReference type="InterPro" id="IPR002888">
    <property type="entry name" value="2Fe-2S-bd"/>
</dbReference>
<proteinExistence type="predicted"/>
<name>A0ABD6BPG4_9EURY</name>
<dbReference type="InterPro" id="IPR001041">
    <property type="entry name" value="2Fe-2S_ferredoxin-type"/>
</dbReference>
<keyword evidence="1" id="KW-0001">2Fe-2S</keyword>
<dbReference type="CDD" id="cd00207">
    <property type="entry name" value="fer2"/>
    <property type="match status" value="1"/>
</dbReference>
<dbReference type="Pfam" id="PF00111">
    <property type="entry name" value="Fer2"/>
    <property type="match status" value="1"/>
</dbReference>
<dbReference type="InterPro" id="IPR012675">
    <property type="entry name" value="Beta-grasp_dom_sf"/>
</dbReference>
<dbReference type="EMBL" id="JBHUCZ010000001">
    <property type="protein sequence ID" value="MFD1566462.1"/>
    <property type="molecule type" value="Genomic_DNA"/>
</dbReference>
<dbReference type="Pfam" id="PF01799">
    <property type="entry name" value="Fer2_2"/>
    <property type="match status" value="1"/>
</dbReference>
<dbReference type="InterPro" id="IPR006058">
    <property type="entry name" value="2Fe2S_fd_BS"/>
</dbReference>
<dbReference type="GO" id="GO:0016491">
    <property type="term" value="F:oxidoreductase activity"/>
    <property type="evidence" value="ECO:0007669"/>
    <property type="project" value="UniProtKB-KW"/>
</dbReference>
<dbReference type="PANTHER" id="PTHR44379">
    <property type="entry name" value="OXIDOREDUCTASE WITH IRON-SULFUR SUBUNIT"/>
    <property type="match status" value="1"/>
</dbReference>
<evidence type="ECO:0000256" key="1">
    <source>
        <dbReference type="ARBA" id="ARBA00022714"/>
    </source>
</evidence>